<dbReference type="SUPFAM" id="SSF52047">
    <property type="entry name" value="RNI-like"/>
    <property type="match status" value="1"/>
</dbReference>
<name>A0A819NWD7_9BILA</name>
<dbReference type="Proteomes" id="UP000663864">
    <property type="component" value="Unassembled WGS sequence"/>
</dbReference>
<dbReference type="EMBL" id="CAJNOT010001837">
    <property type="protein sequence ID" value="CAF1254831.1"/>
    <property type="molecule type" value="Genomic_DNA"/>
</dbReference>
<evidence type="ECO:0000313" key="3">
    <source>
        <dbReference type="Proteomes" id="UP000663836"/>
    </source>
</evidence>
<protein>
    <recommendedName>
        <fullName evidence="4">F-box domain-containing protein</fullName>
    </recommendedName>
</protein>
<dbReference type="Proteomes" id="UP000663836">
    <property type="component" value="Unassembled WGS sequence"/>
</dbReference>
<dbReference type="Gene3D" id="3.80.10.10">
    <property type="entry name" value="Ribonuclease Inhibitor"/>
    <property type="match status" value="1"/>
</dbReference>
<proteinExistence type="predicted"/>
<evidence type="ECO:0008006" key="4">
    <source>
        <dbReference type="Google" id="ProtNLM"/>
    </source>
</evidence>
<evidence type="ECO:0000313" key="2">
    <source>
        <dbReference type="EMBL" id="CAF4006246.1"/>
    </source>
</evidence>
<evidence type="ECO:0000313" key="1">
    <source>
        <dbReference type="EMBL" id="CAF1254831.1"/>
    </source>
</evidence>
<gene>
    <name evidence="2" type="ORF">JBS370_LOCUS26569</name>
    <name evidence="1" type="ORF">ZHD862_LOCUS25584</name>
</gene>
<dbReference type="AlphaFoldDB" id="A0A819NWD7"/>
<sequence length="279" mass="33279">MQLIKSFFEDLANEILYEIFEYLDLYHVYDVFFYLNQRFQTLLLNSTIPIKINIPTVFKSNVEGYYEKMIIRNKHRINIIRLSNPFIVDIIFSPTHVISKFIRLEILILDNIHTKNLHEIFLELMCLPNLHSMVLHPAEYVQSSIDIFSEIFLLSTLKYFKLTYQMRIYEDSLSSYSWQYGHSTIEHLTINTCFPDSLLIDLLVCFPNLRRLSINYLTHSHFDDTKLRISQSSKDLKCVTLKLDLITFNIFEKIIQNFFYYVEILQIVTQYDSAYLDAK</sequence>
<organism evidence="2 3">
    <name type="scientific">Rotaria sordida</name>
    <dbReference type="NCBI Taxonomy" id="392033"/>
    <lineage>
        <taxon>Eukaryota</taxon>
        <taxon>Metazoa</taxon>
        <taxon>Spiralia</taxon>
        <taxon>Gnathifera</taxon>
        <taxon>Rotifera</taxon>
        <taxon>Eurotatoria</taxon>
        <taxon>Bdelloidea</taxon>
        <taxon>Philodinida</taxon>
        <taxon>Philodinidae</taxon>
        <taxon>Rotaria</taxon>
    </lineage>
</organism>
<accession>A0A819NWD7</accession>
<comment type="caution">
    <text evidence="2">The sequence shown here is derived from an EMBL/GenBank/DDBJ whole genome shotgun (WGS) entry which is preliminary data.</text>
</comment>
<reference evidence="2" key="1">
    <citation type="submission" date="2021-02" db="EMBL/GenBank/DDBJ databases">
        <authorList>
            <person name="Nowell W R."/>
        </authorList>
    </citation>
    <scope>NUCLEOTIDE SEQUENCE</scope>
</reference>
<dbReference type="EMBL" id="CAJOBD010004727">
    <property type="protein sequence ID" value="CAF4006246.1"/>
    <property type="molecule type" value="Genomic_DNA"/>
</dbReference>
<dbReference type="InterPro" id="IPR032675">
    <property type="entry name" value="LRR_dom_sf"/>
</dbReference>